<name>A0ABP8N299_9BACT</name>
<dbReference type="Gene3D" id="2.30.30.730">
    <property type="match status" value="1"/>
</dbReference>
<comment type="caution">
    <text evidence="4">The sequence shown here is derived from an EMBL/GenBank/DDBJ whole genome shotgun (WGS) entry which is preliminary data.</text>
</comment>
<protein>
    <recommendedName>
        <fullName evidence="6">DUF5606 domain-containing protein</fullName>
    </recommendedName>
</protein>
<dbReference type="InterPro" id="IPR049280">
    <property type="entry name" value="DUF6852"/>
</dbReference>
<dbReference type="InterPro" id="IPR041218">
    <property type="entry name" value="DUF5606"/>
</dbReference>
<evidence type="ECO:0008006" key="6">
    <source>
        <dbReference type="Google" id="ProtNLM"/>
    </source>
</evidence>
<gene>
    <name evidence="4" type="ORF">GCM10023189_31310</name>
</gene>
<dbReference type="Pfam" id="PF21186">
    <property type="entry name" value="DUF6852"/>
    <property type="match status" value="1"/>
</dbReference>
<feature type="compositionally biased region" description="Low complexity" evidence="1">
    <location>
        <begin position="164"/>
        <end position="176"/>
    </location>
</feature>
<proteinExistence type="predicted"/>
<organism evidence="4 5">
    <name type="scientific">Nibrella saemangeumensis</name>
    <dbReference type="NCBI Taxonomy" id="1084526"/>
    <lineage>
        <taxon>Bacteria</taxon>
        <taxon>Pseudomonadati</taxon>
        <taxon>Bacteroidota</taxon>
        <taxon>Cytophagia</taxon>
        <taxon>Cytophagales</taxon>
        <taxon>Spirosomataceae</taxon>
        <taxon>Nibrella</taxon>
    </lineage>
</organism>
<evidence type="ECO:0000259" key="2">
    <source>
        <dbReference type="Pfam" id="PF18347"/>
    </source>
</evidence>
<dbReference type="InterPro" id="IPR049281">
    <property type="entry name" value="BVU_3817-like_C_sf"/>
</dbReference>
<evidence type="ECO:0000313" key="5">
    <source>
        <dbReference type="Proteomes" id="UP001501175"/>
    </source>
</evidence>
<evidence type="ECO:0000256" key="1">
    <source>
        <dbReference type="SAM" id="MobiDB-lite"/>
    </source>
</evidence>
<evidence type="ECO:0000259" key="3">
    <source>
        <dbReference type="Pfam" id="PF21186"/>
    </source>
</evidence>
<dbReference type="Pfam" id="PF18347">
    <property type="entry name" value="DUF5606"/>
    <property type="match status" value="1"/>
</dbReference>
<feature type="domain" description="DUF5606" evidence="2">
    <location>
        <begin position="31"/>
        <end position="77"/>
    </location>
</feature>
<dbReference type="Gene3D" id="1.10.10.1650">
    <property type="match status" value="1"/>
</dbReference>
<feature type="domain" description="DUF6852" evidence="3">
    <location>
        <begin position="80"/>
        <end position="150"/>
    </location>
</feature>
<sequence length="189" mass="20957">MFIFAARFKQKTGNNITKVALEINKGSMEALKQIANIAGHSGLYRILKPSRSGVIVETLDEKKEKTMMGPSARVSILHDISVYVDTTDESMPLGEVFMAIADKFGDELPVNAKSANDELTDFMEEALPDYDRERVRPNDIKKIVSWYSILRKNAPEVFEKSEAAETADASADTTDAPANEAEQEEQKPA</sequence>
<keyword evidence="5" id="KW-1185">Reference proteome</keyword>
<dbReference type="InterPro" id="IPR049282">
    <property type="entry name" value="BVU_3817_N_sf"/>
</dbReference>
<dbReference type="Proteomes" id="UP001501175">
    <property type="component" value="Unassembled WGS sequence"/>
</dbReference>
<feature type="region of interest" description="Disordered" evidence="1">
    <location>
        <begin position="160"/>
        <end position="189"/>
    </location>
</feature>
<evidence type="ECO:0000313" key="4">
    <source>
        <dbReference type="EMBL" id="GAA4458680.1"/>
    </source>
</evidence>
<dbReference type="EMBL" id="BAABHD010000030">
    <property type="protein sequence ID" value="GAA4458680.1"/>
    <property type="molecule type" value="Genomic_DNA"/>
</dbReference>
<reference evidence="5" key="1">
    <citation type="journal article" date="2019" name="Int. J. Syst. Evol. Microbiol.">
        <title>The Global Catalogue of Microorganisms (GCM) 10K type strain sequencing project: providing services to taxonomists for standard genome sequencing and annotation.</title>
        <authorList>
            <consortium name="The Broad Institute Genomics Platform"/>
            <consortium name="The Broad Institute Genome Sequencing Center for Infectious Disease"/>
            <person name="Wu L."/>
            <person name="Ma J."/>
        </authorList>
    </citation>
    <scope>NUCLEOTIDE SEQUENCE [LARGE SCALE GENOMIC DNA]</scope>
    <source>
        <strain evidence="5">JCM 17927</strain>
    </source>
</reference>
<accession>A0ABP8N299</accession>